<dbReference type="EMBL" id="KF540240">
    <property type="protein sequence ID" value="AIF26620.1"/>
    <property type="molecule type" value="Genomic_DNA"/>
</dbReference>
<name>A0A0H3U7Z3_9BACT</name>
<dbReference type="AlphaFoldDB" id="A0A0H3U7Z3"/>
<evidence type="ECO:0000313" key="1">
    <source>
        <dbReference type="EMBL" id="AIF26620.1"/>
    </source>
</evidence>
<sequence>MSRIYNGIERPDYTPGKMTTFKSDEIFVFGSNLAGMHGGGAARFAHDYLGAQWGVGVGMTGQCYAIPTMHGGVDVIKPYVDEFIEYARQHTEFFFYVTRIGCGIAGFKDSEIAPMFEAASALDNVCLPKSFVDTYNK</sequence>
<evidence type="ECO:0008006" key="2">
    <source>
        <dbReference type="Google" id="ProtNLM"/>
    </source>
</evidence>
<protein>
    <recommendedName>
        <fullName evidence="2">Macro domain-containing protein</fullName>
    </recommendedName>
</protein>
<organism evidence="1">
    <name type="scientific">uncultured bacterium fosmid pJB71G8</name>
    <dbReference type="NCBI Taxonomy" id="1478068"/>
    <lineage>
        <taxon>Bacteria</taxon>
        <taxon>environmental samples</taxon>
    </lineage>
</organism>
<reference evidence="1" key="1">
    <citation type="submission" date="2013-08" db="EMBL/GenBank/DDBJ databases">
        <title>Comparison of modified E. coli strains.</title>
        <authorList>
            <person name="Juergensen J."/>
            <person name="Bonge A."/>
            <person name="Streit W.R."/>
        </authorList>
    </citation>
    <scope>NUCLEOTIDE SEQUENCE</scope>
</reference>
<proteinExistence type="predicted"/>
<accession>A0A0H3U7Z3</accession>